<sequence>MPQKTQKFLTVGRIQSERQPAIELIEQPNACVMKSMRIACETICKPASGWGLIWSRQRNYSAGLVSVRLRERQRARERATETHWLRLIGIQSGRPGDRPPRDAGDLI</sequence>
<evidence type="ECO:0000313" key="2">
    <source>
        <dbReference type="Proteomes" id="UP001374579"/>
    </source>
</evidence>
<gene>
    <name evidence="1" type="ORF">V1264_009595</name>
</gene>
<protein>
    <submittedName>
        <fullName evidence="1">Uncharacterized protein</fullName>
    </submittedName>
</protein>
<dbReference type="EMBL" id="JBAMIC010000022">
    <property type="protein sequence ID" value="KAK7091983.1"/>
    <property type="molecule type" value="Genomic_DNA"/>
</dbReference>
<evidence type="ECO:0000313" key="1">
    <source>
        <dbReference type="EMBL" id="KAK7091983.1"/>
    </source>
</evidence>
<comment type="caution">
    <text evidence="1">The sequence shown here is derived from an EMBL/GenBank/DDBJ whole genome shotgun (WGS) entry which is preliminary data.</text>
</comment>
<keyword evidence="2" id="KW-1185">Reference proteome</keyword>
<proteinExistence type="predicted"/>
<organism evidence="1 2">
    <name type="scientific">Littorina saxatilis</name>
    <dbReference type="NCBI Taxonomy" id="31220"/>
    <lineage>
        <taxon>Eukaryota</taxon>
        <taxon>Metazoa</taxon>
        <taxon>Spiralia</taxon>
        <taxon>Lophotrochozoa</taxon>
        <taxon>Mollusca</taxon>
        <taxon>Gastropoda</taxon>
        <taxon>Caenogastropoda</taxon>
        <taxon>Littorinimorpha</taxon>
        <taxon>Littorinoidea</taxon>
        <taxon>Littorinidae</taxon>
        <taxon>Littorina</taxon>
    </lineage>
</organism>
<dbReference type="Proteomes" id="UP001374579">
    <property type="component" value="Unassembled WGS sequence"/>
</dbReference>
<accession>A0AAN9G1K3</accession>
<dbReference type="AlphaFoldDB" id="A0AAN9G1K3"/>
<reference evidence="1 2" key="1">
    <citation type="submission" date="2024-02" db="EMBL/GenBank/DDBJ databases">
        <title>Chromosome-scale genome assembly of the rough periwinkle Littorina saxatilis.</title>
        <authorList>
            <person name="De Jode A."/>
            <person name="Faria R."/>
            <person name="Formenti G."/>
            <person name="Sims Y."/>
            <person name="Smith T.P."/>
            <person name="Tracey A."/>
            <person name="Wood J.M.D."/>
            <person name="Zagrodzka Z.B."/>
            <person name="Johannesson K."/>
            <person name="Butlin R.K."/>
            <person name="Leder E.H."/>
        </authorList>
    </citation>
    <scope>NUCLEOTIDE SEQUENCE [LARGE SCALE GENOMIC DNA]</scope>
    <source>
        <strain evidence="1">Snail1</strain>
        <tissue evidence="1">Muscle</tissue>
    </source>
</reference>
<name>A0AAN9G1K3_9CAEN</name>